<protein>
    <submittedName>
        <fullName evidence="1">Uncharacterized protein</fullName>
    </submittedName>
</protein>
<keyword evidence="2" id="KW-1185">Reference proteome</keyword>
<evidence type="ECO:0000313" key="2">
    <source>
        <dbReference type="Proteomes" id="UP000198310"/>
    </source>
</evidence>
<proteinExistence type="predicted"/>
<dbReference type="Proteomes" id="UP000198310">
    <property type="component" value="Unassembled WGS sequence"/>
</dbReference>
<organism evidence="1 2">
    <name type="scientific">Hymenobacter mucosus</name>
    <dbReference type="NCBI Taxonomy" id="1411120"/>
    <lineage>
        <taxon>Bacteria</taxon>
        <taxon>Pseudomonadati</taxon>
        <taxon>Bacteroidota</taxon>
        <taxon>Cytophagia</taxon>
        <taxon>Cytophagales</taxon>
        <taxon>Hymenobacteraceae</taxon>
        <taxon>Hymenobacter</taxon>
    </lineage>
</organism>
<reference evidence="2" key="1">
    <citation type="submission" date="2017-06" db="EMBL/GenBank/DDBJ databases">
        <authorList>
            <person name="Varghese N."/>
            <person name="Submissions S."/>
        </authorList>
    </citation>
    <scope>NUCLEOTIDE SEQUENCE [LARGE SCALE GENOMIC DNA]</scope>
    <source>
        <strain evidence="2">DSM 28041</strain>
    </source>
</reference>
<sequence>MLFDKLWLFHCYPLFLEGYCRNILSILSCTAKCSIYLPLLLVARES</sequence>
<name>A0A238V3R6_9BACT</name>
<gene>
    <name evidence="1" type="ORF">SAMN06269173_10130</name>
</gene>
<dbReference type="EMBL" id="FZNS01000001">
    <property type="protein sequence ID" value="SNR28657.1"/>
    <property type="molecule type" value="Genomic_DNA"/>
</dbReference>
<evidence type="ECO:0000313" key="1">
    <source>
        <dbReference type="EMBL" id="SNR28657.1"/>
    </source>
</evidence>
<dbReference type="AlphaFoldDB" id="A0A238V3R6"/>
<accession>A0A238V3R6</accession>